<accession>A0A8S0VX59</accession>
<reference evidence="2" key="2">
    <citation type="submission" date="2020-01" db="EMBL/GenBank/DDBJ databases">
        <authorList>
            <person name="Hornung B."/>
        </authorList>
    </citation>
    <scope>NUCLEOTIDE SEQUENCE</scope>
    <source>
        <strain evidence="2">PacBioINE</strain>
    </source>
</reference>
<dbReference type="Proteomes" id="UP000836597">
    <property type="component" value="Chromosome"/>
</dbReference>
<name>A0A8S0VX59_9FIRM</name>
<dbReference type="Proteomes" id="UP001071230">
    <property type="component" value="Unassembled WGS sequence"/>
</dbReference>
<organism evidence="2">
    <name type="scientific">Acididesulfobacillus acetoxydans</name>
    <dbReference type="NCBI Taxonomy" id="1561005"/>
    <lineage>
        <taxon>Bacteria</taxon>
        <taxon>Bacillati</taxon>
        <taxon>Bacillota</taxon>
        <taxon>Clostridia</taxon>
        <taxon>Eubacteriales</taxon>
        <taxon>Peptococcaceae</taxon>
        <taxon>Acididesulfobacillus</taxon>
    </lineage>
</organism>
<evidence type="ECO:0000313" key="3">
    <source>
        <dbReference type="EMBL" id="CEJ07100.1"/>
    </source>
</evidence>
<keyword evidence="4" id="KW-1185">Reference proteome</keyword>
<feature type="transmembrane region" description="Helical" evidence="1">
    <location>
        <begin position="17"/>
        <end position="37"/>
    </location>
</feature>
<keyword evidence="1" id="KW-1133">Transmembrane helix</keyword>
<dbReference type="AlphaFoldDB" id="A0A8S0VX59"/>
<dbReference type="EMBL" id="LR746496">
    <property type="protein sequence ID" value="CAA7601613.1"/>
    <property type="molecule type" value="Genomic_DNA"/>
</dbReference>
<dbReference type="RefSeq" id="WP_261486630.1">
    <property type="nucleotide sequence ID" value="NZ_CDGJ01000037.1"/>
</dbReference>
<evidence type="ECO:0000313" key="2">
    <source>
        <dbReference type="EMBL" id="CAA7601613.1"/>
    </source>
</evidence>
<reference evidence="3" key="1">
    <citation type="submission" date="2014-11" db="EMBL/GenBank/DDBJ databases">
        <authorList>
            <person name="Hornung B.V."/>
        </authorList>
    </citation>
    <scope>NUCLEOTIDE SEQUENCE</scope>
    <source>
        <strain evidence="3">INE</strain>
    </source>
</reference>
<proteinExistence type="predicted"/>
<dbReference type="KEGG" id="aacx:DEACI_2280"/>
<dbReference type="EMBL" id="CDGJ01000037">
    <property type="protein sequence ID" value="CEJ07100.1"/>
    <property type="molecule type" value="Genomic_DNA"/>
</dbReference>
<sequence length="44" mass="4715">MAGYIGYALPFSYVGPALAFTAFAITVLVITGLRDILNRGQVPR</sequence>
<gene>
    <name evidence="3" type="ORF">DEACI_1556</name>
    <name evidence="2" type="ORF">DEACI_2280</name>
</gene>
<keyword evidence="1" id="KW-0472">Membrane</keyword>
<evidence type="ECO:0000256" key="1">
    <source>
        <dbReference type="SAM" id="Phobius"/>
    </source>
</evidence>
<protein>
    <submittedName>
        <fullName evidence="2">Uncharacterized protein</fullName>
    </submittedName>
</protein>
<keyword evidence="1" id="KW-0812">Transmembrane</keyword>
<evidence type="ECO:0000313" key="4">
    <source>
        <dbReference type="Proteomes" id="UP001071230"/>
    </source>
</evidence>